<dbReference type="PANTHER" id="PTHR24166:SF55">
    <property type="entry name" value="ROLLING PEBBLES, ISOFORM B"/>
    <property type="match status" value="1"/>
</dbReference>
<dbReference type="PRINTS" id="PR01415">
    <property type="entry name" value="ANKYRIN"/>
</dbReference>
<gene>
    <name evidence="15" type="ORF">GEV33_007921</name>
</gene>
<dbReference type="Gene3D" id="3.40.50.300">
    <property type="entry name" value="P-loop containing nucleotide triphosphate hydrolases"/>
    <property type="match status" value="1"/>
</dbReference>
<evidence type="ECO:0000256" key="9">
    <source>
        <dbReference type="ARBA" id="ARBA00038259"/>
    </source>
</evidence>
<comment type="subcellular location">
    <subcellularLocation>
        <location evidence="8">Postsynapse</location>
    </subcellularLocation>
</comment>
<dbReference type="SUPFAM" id="SSF52540">
    <property type="entry name" value="P-loop containing nucleoside triphosphate hydrolases"/>
    <property type="match status" value="2"/>
</dbReference>
<keyword evidence="4 12" id="KW-0802">TPR repeat</keyword>
<evidence type="ECO:0000256" key="13">
    <source>
        <dbReference type="SAM" id="MobiDB-lite"/>
    </source>
</evidence>
<dbReference type="InterPro" id="IPR050889">
    <property type="entry name" value="Dendritic_Spine_Reg/Scaffold"/>
</dbReference>
<evidence type="ECO:0000256" key="1">
    <source>
        <dbReference type="ARBA" id="ARBA00022553"/>
    </source>
</evidence>
<dbReference type="SMART" id="SM00028">
    <property type="entry name" value="TPR"/>
    <property type="match status" value="3"/>
</dbReference>
<dbReference type="PANTHER" id="PTHR24166">
    <property type="entry name" value="ROLLING PEBBLES, ISOFORM B"/>
    <property type="match status" value="1"/>
</dbReference>
<dbReference type="SUPFAM" id="SSF48403">
    <property type="entry name" value="Ankyrin repeat"/>
    <property type="match status" value="1"/>
</dbReference>
<evidence type="ECO:0000313" key="16">
    <source>
        <dbReference type="Proteomes" id="UP000719412"/>
    </source>
</evidence>
<dbReference type="SUPFAM" id="SSF57850">
    <property type="entry name" value="RING/U-box"/>
    <property type="match status" value="1"/>
</dbReference>
<dbReference type="InterPro" id="IPR019734">
    <property type="entry name" value="TPR_rpt"/>
</dbReference>
<evidence type="ECO:0000256" key="7">
    <source>
        <dbReference type="ARBA" id="ARBA00023043"/>
    </source>
</evidence>
<dbReference type="InterPro" id="IPR011990">
    <property type="entry name" value="TPR-like_helical_dom_sf"/>
</dbReference>
<dbReference type="GO" id="GO:0008270">
    <property type="term" value="F:zinc ion binding"/>
    <property type="evidence" value="ECO:0007669"/>
    <property type="project" value="UniProtKB-KW"/>
</dbReference>
<sequence>MVLVDQEGTCDGSRVSLIDLAGLRASPDVFPAFCRIFDSLVPPSDHLETNWLRRRDKSRNCDFRHAYWDTVNWKIVTHQWLNEDASIGITTPARRPDLITGEKPRAGVTCTNLAAIRRLLDTENTAGTCPSCEMPFDKGKKRRLIDNCGHERCYSCMFTNESCPVCSSDGPVIQHDTPQKQLGCMGLRGSEITLYGETPVDKAVQPRIKVKTNGHFTTLMQVRIEDRDGGEERGNLPRWPHDKSTPSRVPAPFRSSREIRSSWLVRSAKGLSVWSATAESWFIPEIFKSAPRNPQISPDLQFSIVDGVLLQGRQELSASGVELGHPEKLPKTRPTNPRTRVDQGVMTQSCPTPPQTRRKFFLSPKALRSPFSQRNSRQPPVDSASSAAMTSSATSTEGRHWPSVVLGKIRSLWSAGTTGPGAGLNQLVKVFNQAQFADDEGGTVKPISNKKSSDNDMYMRLGLLLGDGARRTKRIQGRSSHESCSSLASYDAAAILSTNTSPVSTLTGSSEDQHRINPSSDSVGSLMSMSMSGQSNCSSSPVSRRHSVTTTQPGQVEDLNMFRNRRTCVRRSARAGTIKGPVDPKIRFAQYRTPQLTLKPLFFEVPLQEPDPLFLGRHWLIKEIEDIVGSSSPGVLLTGNPGTGKTALILQLVEHSCFGRRKEPVYQSVHSPDRSRSPQSIYYQIDLISERLKPLANSVVAYHFCQADNNNTCLVPDFIHSISAQLCQAPQLSGYRDYLLSEPHLQAALSLKECITNPDTALTRGILEPLASLRRVGKLENLNCVILVDALCEAEYHRPDHGDTITSFLAKHTPNFPSWLKVVATVRTQLQEVTKQLPYTRITVDNTNSNENITKDVLGYVNFRLQNSPSIQSNITSSTSGKLESGSVSQHKFSQHLLNLSQGSFLFVKLTLDLIERGHLVAKSSGYKVLPVTLAQIYLLHFNLRFPTVRSFEKVTHILSVCLSALYPLTLLEIYYSVNSLLVDKFLPWAEFFQRFKLLSGFLVKRLDNTYMFFHPSFREWLIRRDENENTKFLCDLRSGHSGIAFRLSRVQAPLDEEKTLELGHHILKAHVYRNMSLPVLTARDLQAFWVSDSSDNVSAAVCSLRNMYSPNVKVSRLLLLAGASPNHVTDYLGNAPVLCVYANEGIVPMVSLLLEFGADVELTNSQGSTALSLAAAKGHCDIVRHLIAAGASPGHVDTAGYCPLVHAARNGCLNVVGYLLACDWIIKNPEDVELAEAAQQALVASASQGHVEIVEYLLDMAEVNVDSTDSITGETALTIAASNGCHSVCTTLIGRGASLSVCNKKEMAPLLLAVKEGHWAVAERLIQNHAAIEQSDNVGRAPLMLAASEGHVGLIELLLNKGAEINKEDREGLSPLCWACLRGKLKAVQCLIERGANINHADKTGRTPLDLAAFQGNPGVVQLLLDSGALIEHVDINGMRPLDRAIGCRNIQVVQCFLKKGAKLGPATWAMASGKPDILLILLNKLLEDGNTLYRKGRLREAAHRYQYALKKFPNEDQAEHNKAFKQLHINFLLNYSRCKRKLNETEDAVDLANDVLAMNPDSYEAYYSRAKANLDLKVYENALTDMREALRLAPAQNVEVRKVLAHLRDEITNKMASPAGRMSNHRDLAMSVDTLHE</sequence>
<evidence type="ECO:0000256" key="8">
    <source>
        <dbReference type="ARBA" id="ARBA00034110"/>
    </source>
</evidence>
<keyword evidence="3 11" id="KW-0479">Metal-binding</keyword>
<dbReference type="Pfam" id="PF24883">
    <property type="entry name" value="NPHP3_N"/>
    <property type="match status" value="1"/>
</dbReference>
<feature type="repeat" description="ANK" evidence="10">
    <location>
        <begin position="1372"/>
        <end position="1404"/>
    </location>
</feature>
<dbReference type="Gene3D" id="1.25.40.20">
    <property type="entry name" value="Ankyrin repeat-containing domain"/>
    <property type="match status" value="3"/>
</dbReference>
<evidence type="ECO:0000256" key="3">
    <source>
        <dbReference type="ARBA" id="ARBA00022771"/>
    </source>
</evidence>
<feature type="region of interest" description="Disordered" evidence="13">
    <location>
        <begin position="324"/>
        <end position="400"/>
    </location>
</feature>
<dbReference type="PROSITE" id="PS50089">
    <property type="entry name" value="ZF_RING_2"/>
    <property type="match status" value="1"/>
</dbReference>
<dbReference type="InterPro" id="IPR058018">
    <property type="entry name" value="AAA_lid_TANC1/2"/>
</dbReference>
<keyword evidence="7 10" id="KW-0040">ANK repeat</keyword>
<dbReference type="PROSITE" id="PS50088">
    <property type="entry name" value="ANK_REPEAT"/>
    <property type="match status" value="5"/>
</dbReference>
<keyword evidence="16" id="KW-1185">Reference proteome</keyword>
<name>A0A8J6HA07_TENMO</name>
<proteinExistence type="inferred from homology"/>
<evidence type="ECO:0000256" key="5">
    <source>
        <dbReference type="ARBA" id="ARBA00022833"/>
    </source>
</evidence>
<dbReference type="SUPFAM" id="SSF48452">
    <property type="entry name" value="TPR-like"/>
    <property type="match status" value="1"/>
</dbReference>
<dbReference type="PROSITE" id="PS50005">
    <property type="entry name" value="TPR"/>
    <property type="match status" value="1"/>
</dbReference>
<keyword evidence="5" id="KW-0862">Zinc</keyword>
<keyword evidence="3 11" id="KW-0863">Zinc-finger</keyword>
<dbReference type="Pfam" id="PF25520">
    <property type="entry name" value="AAA_lid_TANC1"/>
    <property type="match status" value="1"/>
</dbReference>
<dbReference type="SMART" id="SM00248">
    <property type="entry name" value="ANK"/>
    <property type="match status" value="10"/>
</dbReference>
<feature type="repeat" description="ANK" evidence="10">
    <location>
        <begin position="1339"/>
        <end position="1371"/>
    </location>
</feature>
<dbReference type="Pfam" id="PF12796">
    <property type="entry name" value="Ank_2"/>
    <property type="match status" value="2"/>
</dbReference>
<feature type="compositionally biased region" description="Low complexity" evidence="13">
    <location>
        <begin position="519"/>
        <end position="540"/>
    </location>
</feature>
<evidence type="ECO:0000256" key="10">
    <source>
        <dbReference type="PROSITE-ProRule" id="PRU00023"/>
    </source>
</evidence>
<organism evidence="15 16">
    <name type="scientific">Tenebrio molitor</name>
    <name type="common">Yellow mealworm beetle</name>
    <dbReference type="NCBI Taxonomy" id="7067"/>
    <lineage>
        <taxon>Eukaryota</taxon>
        <taxon>Metazoa</taxon>
        <taxon>Ecdysozoa</taxon>
        <taxon>Arthropoda</taxon>
        <taxon>Hexapoda</taxon>
        <taxon>Insecta</taxon>
        <taxon>Pterygota</taxon>
        <taxon>Neoptera</taxon>
        <taxon>Endopterygota</taxon>
        <taxon>Coleoptera</taxon>
        <taxon>Polyphaga</taxon>
        <taxon>Cucujiformia</taxon>
        <taxon>Tenebrionidae</taxon>
        <taxon>Tenebrio</taxon>
    </lineage>
</organism>
<keyword evidence="6" id="KW-0770">Synapse</keyword>
<feature type="repeat" description="ANK" evidence="10">
    <location>
        <begin position="1405"/>
        <end position="1437"/>
    </location>
</feature>
<dbReference type="Pfam" id="PF25521">
    <property type="entry name" value="WHD_TANC1"/>
    <property type="match status" value="1"/>
</dbReference>
<feature type="region of interest" description="Disordered" evidence="13">
    <location>
        <begin position="503"/>
        <end position="555"/>
    </location>
</feature>
<accession>A0A8J6HA07</accession>
<evidence type="ECO:0000256" key="2">
    <source>
        <dbReference type="ARBA" id="ARBA00022737"/>
    </source>
</evidence>
<reference evidence="15" key="2">
    <citation type="submission" date="2021-08" db="EMBL/GenBank/DDBJ databases">
        <authorList>
            <person name="Eriksson T."/>
        </authorList>
    </citation>
    <scope>NUCLEOTIDE SEQUENCE</scope>
    <source>
        <strain evidence="15">Stoneville</strain>
        <tissue evidence="15">Whole head</tissue>
    </source>
</reference>
<evidence type="ECO:0000313" key="15">
    <source>
        <dbReference type="EMBL" id="KAH0814870.1"/>
    </source>
</evidence>
<dbReference type="InterPro" id="IPR027417">
    <property type="entry name" value="P-loop_NTPase"/>
</dbReference>
<dbReference type="InterPro" id="IPR002110">
    <property type="entry name" value="Ankyrin_rpt"/>
</dbReference>
<feature type="repeat" description="ANK" evidence="10">
    <location>
        <begin position="1167"/>
        <end position="1199"/>
    </location>
</feature>
<dbReference type="InterPro" id="IPR036770">
    <property type="entry name" value="Ankyrin_rpt-contain_sf"/>
</dbReference>
<evidence type="ECO:0000256" key="12">
    <source>
        <dbReference type="PROSITE-ProRule" id="PRU00339"/>
    </source>
</evidence>
<keyword evidence="2" id="KW-0677">Repeat</keyword>
<feature type="repeat" description="ANK" evidence="10">
    <location>
        <begin position="1273"/>
        <end position="1305"/>
    </location>
</feature>
<feature type="region of interest" description="Disordered" evidence="13">
    <location>
        <begin position="225"/>
        <end position="253"/>
    </location>
</feature>
<comment type="similarity">
    <text evidence="9">Belongs to the TANC family.</text>
</comment>
<evidence type="ECO:0000256" key="4">
    <source>
        <dbReference type="ARBA" id="ARBA00022803"/>
    </source>
</evidence>
<keyword evidence="1" id="KW-0597">Phosphoprotein</keyword>
<evidence type="ECO:0000259" key="14">
    <source>
        <dbReference type="PROSITE" id="PS50089"/>
    </source>
</evidence>
<dbReference type="Gene3D" id="1.25.40.10">
    <property type="entry name" value="Tetratricopeptide repeat domain"/>
    <property type="match status" value="1"/>
</dbReference>
<evidence type="ECO:0000256" key="6">
    <source>
        <dbReference type="ARBA" id="ARBA00023018"/>
    </source>
</evidence>
<dbReference type="Proteomes" id="UP000719412">
    <property type="component" value="Unassembled WGS sequence"/>
</dbReference>
<dbReference type="Pfam" id="PF13637">
    <property type="entry name" value="Ank_4"/>
    <property type="match status" value="1"/>
</dbReference>
<comment type="caution">
    <text evidence="15">The sequence shown here is derived from an EMBL/GenBank/DDBJ whole genome shotgun (WGS) entry which is preliminary data.</text>
</comment>
<dbReference type="PROSITE" id="PS50297">
    <property type="entry name" value="ANK_REP_REGION"/>
    <property type="match status" value="4"/>
</dbReference>
<dbReference type="GO" id="GO:0098794">
    <property type="term" value="C:postsynapse"/>
    <property type="evidence" value="ECO:0007669"/>
    <property type="project" value="UniProtKB-SubCell"/>
</dbReference>
<dbReference type="InterPro" id="IPR056884">
    <property type="entry name" value="NPHP3-like_N"/>
</dbReference>
<dbReference type="Pfam" id="PF13432">
    <property type="entry name" value="TPR_16"/>
    <property type="match status" value="1"/>
</dbReference>
<protein>
    <recommendedName>
        <fullName evidence="14">RING-type domain-containing protein</fullName>
    </recommendedName>
</protein>
<feature type="repeat" description="TPR" evidence="12">
    <location>
        <begin position="1565"/>
        <end position="1598"/>
    </location>
</feature>
<dbReference type="InterPro" id="IPR058056">
    <property type="entry name" value="WH_TANC1/2"/>
</dbReference>
<evidence type="ECO:0000256" key="11">
    <source>
        <dbReference type="PROSITE-ProRule" id="PRU00175"/>
    </source>
</evidence>
<reference evidence="15" key="1">
    <citation type="journal article" date="2020" name="J Insects Food Feed">
        <title>The yellow mealworm (Tenebrio molitor) genome: a resource for the emerging insects as food and feed industry.</title>
        <authorList>
            <person name="Eriksson T."/>
            <person name="Andere A."/>
            <person name="Kelstrup H."/>
            <person name="Emery V."/>
            <person name="Picard C."/>
        </authorList>
    </citation>
    <scope>NUCLEOTIDE SEQUENCE</scope>
    <source>
        <strain evidence="15">Stoneville</strain>
        <tissue evidence="15">Whole head</tissue>
    </source>
</reference>
<dbReference type="EMBL" id="JABDTM020023828">
    <property type="protein sequence ID" value="KAH0814870.1"/>
    <property type="molecule type" value="Genomic_DNA"/>
</dbReference>
<feature type="compositionally biased region" description="Basic and acidic residues" evidence="13">
    <location>
        <begin position="225"/>
        <end position="245"/>
    </location>
</feature>
<dbReference type="InterPro" id="IPR001841">
    <property type="entry name" value="Znf_RING"/>
</dbReference>
<feature type="domain" description="RING-type" evidence="14">
    <location>
        <begin position="129"/>
        <end position="167"/>
    </location>
</feature>
<feature type="compositionally biased region" description="Low complexity" evidence="13">
    <location>
        <begin position="383"/>
        <end position="396"/>
    </location>
</feature>